<dbReference type="InterPro" id="IPR006578">
    <property type="entry name" value="MADF-dom"/>
</dbReference>
<evidence type="ECO:0000313" key="2">
    <source>
        <dbReference type="EMBL" id="JAT81147.1"/>
    </source>
</evidence>
<feature type="domain" description="MADF" evidence="1">
    <location>
        <begin position="3"/>
        <end position="93"/>
    </location>
</feature>
<gene>
    <name evidence="2" type="ORF">g.5586</name>
</gene>
<dbReference type="SMART" id="SM00595">
    <property type="entry name" value="MADF"/>
    <property type="match status" value="1"/>
</dbReference>
<sequence length="218" mass="25681">MDEFLEKVRLNPCLWNPDHISNRDSGKKDVIWDRIALECGMDNGMAAKRHFKKLRDCHREAIRRRKYATGSAAANMKPWKYEAEMAFLLPHIEFQNILTAPVSAEEAQHFHEQSTTEISDNVDTESPPLPLEVSLATTDTENRKRRKLDETATQISQERREQWQHQRDEFRRPQDALATLFESLYQKTRELPKYLQLRVQREIFESVTRAEEEVLELS</sequence>
<dbReference type="EMBL" id="GDQN01009907">
    <property type="protein sequence ID" value="JAT81147.1"/>
    <property type="molecule type" value="Transcribed_RNA"/>
</dbReference>
<dbReference type="OrthoDB" id="6515516at2759"/>
<reference evidence="2" key="1">
    <citation type="submission" date="2015-09" db="EMBL/GenBank/DDBJ databases">
        <title>De novo assembly of Pectinophora gossypiella (Pink Bollworm) gut transcriptome.</title>
        <authorList>
            <person name="Tassone E.E."/>
        </authorList>
    </citation>
    <scope>NUCLEOTIDE SEQUENCE</scope>
</reference>
<dbReference type="PANTHER" id="PTHR12243">
    <property type="entry name" value="MADF DOMAIN TRANSCRIPTION FACTOR"/>
    <property type="match status" value="1"/>
</dbReference>
<organism evidence="2">
    <name type="scientific">Pectinophora gossypiella</name>
    <name type="common">Cotton pink bollworm</name>
    <name type="synonym">Depressaria gossypiella</name>
    <dbReference type="NCBI Taxonomy" id="13191"/>
    <lineage>
        <taxon>Eukaryota</taxon>
        <taxon>Metazoa</taxon>
        <taxon>Ecdysozoa</taxon>
        <taxon>Arthropoda</taxon>
        <taxon>Hexapoda</taxon>
        <taxon>Insecta</taxon>
        <taxon>Pterygota</taxon>
        <taxon>Neoptera</taxon>
        <taxon>Endopterygota</taxon>
        <taxon>Lepidoptera</taxon>
        <taxon>Glossata</taxon>
        <taxon>Ditrysia</taxon>
        <taxon>Gelechioidea</taxon>
        <taxon>Gelechiidae</taxon>
        <taxon>Apatetrinae</taxon>
        <taxon>Pectinophora</taxon>
    </lineage>
</organism>
<evidence type="ECO:0000259" key="1">
    <source>
        <dbReference type="PROSITE" id="PS51029"/>
    </source>
</evidence>
<accession>A0A1E1W2E1</accession>
<name>A0A1E1W2E1_PECGO</name>
<dbReference type="AlphaFoldDB" id="A0A1E1W2E1"/>
<dbReference type="PANTHER" id="PTHR12243:SF67">
    <property type="entry name" value="COREPRESSOR OF PANGOLIN, ISOFORM A-RELATED"/>
    <property type="match status" value="1"/>
</dbReference>
<dbReference type="Pfam" id="PF10545">
    <property type="entry name" value="MADF_DNA_bdg"/>
    <property type="match status" value="1"/>
</dbReference>
<proteinExistence type="predicted"/>
<dbReference type="PROSITE" id="PS51029">
    <property type="entry name" value="MADF"/>
    <property type="match status" value="1"/>
</dbReference>
<protein>
    <recommendedName>
        <fullName evidence="1">MADF domain-containing protein</fullName>
    </recommendedName>
</protein>
<dbReference type="InterPro" id="IPR039353">
    <property type="entry name" value="TF_Adf1"/>
</dbReference>